<dbReference type="AlphaFoldDB" id="A0A2H9T2M7"/>
<organism evidence="1">
    <name type="scientific">invertebrate metagenome</name>
    <dbReference type="NCBI Taxonomy" id="1711999"/>
    <lineage>
        <taxon>unclassified sequences</taxon>
        <taxon>metagenomes</taxon>
        <taxon>organismal metagenomes</taxon>
    </lineage>
</organism>
<accession>A0A2H9T2M7</accession>
<gene>
    <name evidence="1" type="ORF">CI610_03601</name>
</gene>
<protein>
    <submittedName>
        <fullName evidence="1">Uncharacterized protein</fullName>
    </submittedName>
</protein>
<evidence type="ECO:0000313" key="1">
    <source>
        <dbReference type="EMBL" id="PJE77476.1"/>
    </source>
</evidence>
<comment type="caution">
    <text evidence="1">The sequence shown here is derived from an EMBL/GenBank/DDBJ whole genome shotgun (WGS) entry which is preliminary data.</text>
</comment>
<sequence>MVEWLSLAVTGGLSKQTPLPMAIGHSLVITAHCYSNLQVTGQLVTDEVAS</sequence>
<reference evidence="1" key="1">
    <citation type="journal article" date="2017" name="Appl. Environ. Microbiol.">
        <title>Molecular characterization of an Endozoicomonas-like organism causing infection in king scallop Pecten maximus L.</title>
        <authorList>
            <person name="Cano I."/>
            <person name="van Aerle R."/>
            <person name="Ross S."/>
            <person name="Verner-Jeffreys D.W."/>
            <person name="Paley R.K."/>
            <person name="Rimmer G."/>
            <person name="Ryder D."/>
            <person name="Hooper P."/>
            <person name="Stone D."/>
            <person name="Feist S.W."/>
        </authorList>
    </citation>
    <scope>NUCLEOTIDE SEQUENCE</scope>
</reference>
<dbReference type="EMBL" id="NSIT01000568">
    <property type="protein sequence ID" value="PJE77476.1"/>
    <property type="molecule type" value="Genomic_DNA"/>
</dbReference>
<name>A0A2H9T2M7_9ZZZZ</name>
<proteinExistence type="predicted"/>